<gene>
    <name evidence="1" type="ORF">LPBF_03365</name>
</gene>
<dbReference type="EMBL" id="LVEP01000013">
    <property type="protein sequence ID" value="OCB78001.1"/>
    <property type="molecule type" value="Genomic_DNA"/>
</dbReference>
<name>A0A1B9E7W1_9FLAO</name>
<organism evidence="1 2">
    <name type="scientific">Flavobacterium crassostreae</name>
    <dbReference type="NCBI Taxonomy" id="1763534"/>
    <lineage>
        <taxon>Bacteria</taxon>
        <taxon>Pseudomonadati</taxon>
        <taxon>Bacteroidota</taxon>
        <taxon>Flavobacteriia</taxon>
        <taxon>Flavobacteriales</taxon>
        <taxon>Flavobacteriaceae</taxon>
        <taxon>Flavobacterium</taxon>
    </lineage>
</organism>
<accession>A0A1B9E7W1</accession>
<dbReference type="AlphaFoldDB" id="A0A1B9E7W1"/>
<dbReference type="STRING" id="1763534.GCA_001831475_02700"/>
<keyword evidence="2" id="KW-1185">Reference proteome</keyword>
<proteinExistence type="predicted"/>
<reference evidence="1 2" key="1">
    <citation type="submission" date="2016-03" db="EMBL/GenBank/DDBJ databases">
        <authorList>
            <person name="Ploux O."/>
        </authorList>
    </citation>
    <scope>NUCLEOTIDE SEQUENCE [LARGE SCALE GENOMIC DNA]</scope>
    <source>
        <strain evidence="1 2">LPB0076</strain>
    </source>
</reference>
<dbReference type="RefSeq" id="WP_066332456.1">
    <property type="nucleotide sequence ID" value="NZ_CP017688.1"/>
</dbReference>
<sequence length="74" mass="8148">MNKKQKIAETKKLVRELEISEQAIKQSLAVITSRKKSLNQELASLGASSSYSSKKLNNVLSEKQTLSILGSLTK</sequence>
<dbReference type="Proteomes" id="UP000093510">
    <property type="component" value="Unassembled WGS sequence"/>
</dbReference>
<comment type="caution">
    <text evidence="1">The sequence shown here is derived from an EMBL/GenBank/DDBJ whole genome shotgun (WGS) entry which is preliminary data.</text>
</comment>
<evidence type="ECO:0000313" key="1">
    <source>
        <dbReference type="EMBL" id="OCB78001.1"/>
    </source>
</evidence>
<evidence type="ECO:0000313" key="2">
    <source>
        <dbReference type="Proteomes" id="UP000093510"/>
    </source>
</evidence>
<protein>
    <submittedName>
        <fullName evidence="1">Uncharacterized protein</fullName>
    </submittedName>
</protein>